<name>A0A0A7GG90_GEOAI</name>
<dbReference type="HOGENOM" id="CLU_089574_1_2_2"/>
<evidence type="ECO:0000313" key="3">
    <source>
        <dbReference type="EMBL" id="AIY91100.1"/>
    </source>
</evidence>
<protein>
    <submittedName>
        <fullName evidence="3">Rhodanese-like domain protein</fullName>
    </submittedName>
</protein>
<keyword evidence="1" id="KW-0472">Membrane</keyword>
<reference evidence="3 4" key="1">
    <citation type="journal article" date="2015" name="Appl. Environ. Microbiol.">
        <title>The Geoglobus acetivorans genome: Fe(III) reduction, acetate utilization, autotrophic growth, and degradation of aromatic compounds in a hyperthermophilic archaeon.</title>
        <authorList>
            <person name="Mardanov A.V."/>
            <person name="Slododkina G.B."/>
            <person name="Slobodkin A.I."/>
            <person name="Beletsky A.V."/>
            <person name="Gavrilov S.N."/>
            <person name="Kublanov I.V."/>
            <person name="Bonch-Osmolovskaya E.A."/>
            <person name="Skryabin K.G."/>
            <person name="Ravin N.V."/>
        </authorList>
    </citation>
    <scope>NUCLEOTIDE SEQUENCE [LARGE SCALE GENOMIC DNA]</scope>
    <source>
        <strain evidence="3 4">SBH6</strain>
    </source>
</reference>
<dbReference type="Proteomes" id="UP000030624">
    <property type="component" value="Chromosome"/>
</dbReference>
<dbReference type="KEGG" id="gac:GACE_2076"/>
<keyword evidence="1" id="KW-1133">Transmembrane helix</keyword>
<evidence type="ECO:0000313" key="4">
    <source>
        <dbReference type="Proteomes" id="UP000030624"/>
    </source>
</evidence>
<feature type="domain" description="Rhodanese" evidence="2">
    <location>
        <begin position="68"/>
        <end position="129"/>
    </location>
</feature>
<dbReference type="PROSITE" id="PS50206">
    <property type="entry name" value="RHODANESE_3"/>
    <property type="match status" value="1"/>
</dbReference>
<sequence>MNSKILVAAGIAIVSGFVIYNVLIPFTGEKEYHSVSPEEFHRMMQNEDVFVIDVHVPEQKHIPGTDAWIPYNRIESSEDLLPKDKSTKILVYCRSGFMSKIAASKLTEMGYKNVYELDGGVNAWKQAGYRI</sequence>
<dbReference type="InterPro" id="IPR050229">
    <property type="entry name" value="GlpE_sulfurtransferase"/>
</dbReference>
<feature type="transmembrane region" description="Helical" evidence="1">
    <location>
        <begin position="6"/>
        <end position="24"/>
    </location>
</feature>
<dbReference type="STRING" id="565033.GACE_2076"/>
<dbReference type="Pfam" id="PF00581">
    <property type="entry name" value="Rhodanese"/>
    <property type="match status" value="1"/>
</dbReference>
<dbReference type="SMART" id="SM00450">
    <property type="entry name" value="RHOD"/>
    <property type="match status" value="1"/>
</dbReference>
<dbReference type="CDD" id="cd00158">
    <property type="entry name" value="RHOD"/>
    <property type="match status" value="1"/>
</dbReference>
<proteinExistence type="predicted"/>
<gene>
    <name evidence="3" type="ORF">GACE_2076</name>
</gene>
<accession>A0A0A7GG90</accession>
<dbReference type="EMBL" id="CP009552">
    <property type="protein sequence ID" value="AIY91100.1"/>
    <property type="molecule type" value="Genomic_DNA"/>
</dbReference>
<dbReference type="SUPFAM" id="SSF52821">
    <property type="entry name" value="Rhodanese/Cell cycle control phosphatase"/>
    <property type="match status" value="1"/>
</dbReference>
<dbReference type="InterPro" id="IPR001763">
    <property type="entry name" value="Rhodanese-like_dom"/>
</dbReference>
<dbReference type="GeneID" id="24798643"/>
<dbReference type="Gene3D" id="3.40.250.10">
    <property type="entry name" value="Rhodanese-like domain"/>
    <property type="match status" value="1"/>
</dbReference>
<evidence type="ECO:0000256" key="1">
    <source>
        <dbReference type="SAM" id="Phobius"/>
    </source>
</evidence>
<dbReference type="AlphaFoldDB" id="A0A0A7GG90"/>
<dbReference type="InterPro" id="IPR036873">
    <property type="entry name" value="Rhodanese-like_dom_sf"/>
</dbReference>
<organism evidence="3 4">
    <name type="scientific">Geoglobus acetivorans</name>
    <dbReference type="NCBI Taxonomy" id="565033"/>
    <lineage>
        <taxon>Archaea</taxon>
        <taxon>Methanobacteriati</taxon>
        <taxon>Methanobacteriota</taxon>
        <taxon>Archaeoglobi</taxon>
        <taxon>Archaeoglobales</taxon>
        <taxon>Archaeoglobaceae</taxon>
        <taxon>Geoglobus</taxon>
    </lineage>
</organism>
<dbReference type="eggNOG" id="arCOG02021">
    <property type="taxonomic scope" value="Archaea"/>
</dbReference>
<dbReference type="PANTHER" id="PTHR43031:SF1">
    <property type="entry name" value="PYRIDINE NUCLEOTIDE-DISULPHIDE OXIDOREDUCTASE"/>
    <property type="match status" value="1"/>
</dbReference>
<dbReference type="PANTHER" id="PTHR43031">
    <property type="entry name" value="FAD-DEPENDENT OXIDOREDUCTASE"/>
    <property type="match status" value="1"/>
</dbReference>
<keyword evidence="1" id="KW-0812">Transmembrane</keyword>
<evidence type="ECO:0000259" key="2">
    <source>
        <dbReference type="PROSITE" id="PS50206"/>
    </source>
</evidence>
<dbReference type="RefSeq" id="WP_052400293.1">
    <property type="nucleotide sequence ID" value="NZ_CP009552.1"/>
</dbReference>